<comment type="function">
    <text evidence="10">Pyrophosphatase that catalyzes the hydrolysis of nucleoside triphosphates to their monophosphate derivatives, with a high preference for the non-canonical purine nucleotides XTP (xanthosine triphosphate), dITP (deoxyinosine triphosphate) and ITP. Seems to function as a house-cleaning enzyme that removes non-canonical purine nucleotides from the nucleotide pool, thus preventing their incorporation into DNA/RNA and avoiding chromosomal lesions.</text>
</comment>
<comment type="catalytic activity">
    <reaction evidence="9 10">
        <text>XTP + H2O = XMP + diphosphate + H(+)</text>
        <dbReference type="Rhea" id="RHEA:28610"/>
        <dbReference type="ChEBI" id="CHEBI:15377"/>
        <dbReference type="ChEBI" id="CHEBI:15378"/>
        <dbReference type="ChEBI" id="CHEBI:33019"/>
        <dbReference type="ChEBI" id="CHEBI:57464"/>
        <dbReference type="ChEBI" id="CHEBI:61314"/>
        <dbReference type="EC" id="3.6.1.66"/>
    </reaction>
</comment>
<dbReference type="GO" id="GO:0009117">
    <property type="term" value="P:nucleotide metabolic process"/>
    <property type="evidence" value="ECO:0007669"/>
    <property type="project" value="UniProtKB-KW"/>
</dbReference>
<dbReference type="AlphaFoldDB" id="A0A9D1TLD8"/>
<dbReference type="GO" id="GO:0036222">
    <property type="term" value="F:XTP diphosphatase activity"/>
    <property type="evidence" value="ECO:0007669"/>
    <property type="project" value="UniProtKB-UniRule"/>
</dbReference>
<evidence type="ECO:0000256" key="8">
    <source>
        <dbReference type="ARBA" id="ARBA00051875"/>
    </source>
</evidence>
<evidence type="ECO:0000256" key="6">
    <source>
        <dbReference type="ARBA" id="ARBA00022842"/>
    </source>
</evidence>
<dbReference type="Gene3D" id="3.90.950.10">
    <property type="match status" value="1"/>
</dbReference>
<reference evidence="12" key="2">
    <citation type="submission" date="2021-04" db="EMBL/GenBank/DDBJ databases">
        <authorList>
            <person name="Gilroy R."/>
        </authorList>
    </citation>
    <scope>NUCLEOTIDE SEQUENCE</scope>
    <source>
        <strain evidence="12">5790</strain>
    </source>
</reference>
<dbReference type="Pfam" id="PF01725">
    <property type="entry name" value="Ham1p_like"/>
    <property type="match status" value="1"/>
</dbReference>
<feature type="binding site" evidence="10">
    <location>
        <begin position="181"/>
        <end position="182"/>
    </location>
    <ligand>
        <name>substrate</name>
    </ligand>
</feature>
<evidence type="ECO:0000256" key="2">
    <source>
        <dbReference type="ARBA" id="ARBA00011738"/>
    </source>
</evidence>
<feature type="binding site" evidence="10">
    <location>
        <position position="71"/>
    </location>
    <ligand>
        <name>substrate</name>
    </ligand>
</feature>
<dbReference type="FunFam" id="3.90.950.10:FF:000001">
    <property type="entry name" value="dITP/XTP pyrophosphatase"/>
    <property type="match status" value="1"/>
</dbReference>
<dbReference type="Proteomes" id="UP000824162">
    <property type="component" value="Unassembled WGS sequence"/>
</dbReference>
<keyword evidence="6 10" id="KW-0460">Magnesium</keyword>
<dbReference type="NCBIfam" id="TIGR00042">
    <property type="entry name" value="RdgB/HAM1 family non-canonical purine NTP pyrophosphatase"/>
    <property type="match status" value="1"/>
</dbReference>
<keyword evidence="7 10" id="KW-0546">Nucleotide metabolism</keyword>
<comment type="catalytic activity">
    <reaction evidence="8 10">
        <text>dITP + H2O = dIMP + diphosphate + H(+)</text>
        <dbReference type="Rhea" id="RHEA:28342"/>
        <dbReference type="ChEBI" id="CHEBI:15377"/>
        <dbReference type="ChEBI" id="CHEBI:15378"/>
        <dbReference type="ChEBI" id="CHEBI:33019"/>
        <dbReference type="ChEBI" id="CHEBI:61194"/>
        <dbReference type="ChEBI" id="CHEBI:61382"/>
        <dbReference type="EC" id="3.6.1.66"/>
    </reaction>
</comment>
<dbReference type="GO" id="GO:0005829">
    <property type="term" value="C:cytosol"/>
    <property type="evidence" value="ECO:0007669"/>
    <property type="project" value="TreeGrafter"/>
</dbReference>
<sequence>MKKYVLASQNKHKAEEIKQILGSDYEIITIGEAGIKNIEIIEDGLTFEENAVKKAAAVYERCKLPTIADDSGLCVDYLDGAPGVYTARYAGENASDSENIKKLLRALSGAAPEQRGAKFVCVIACIEDGGAPRLYRGECPGFIAESESGRSGFGYDPVFFLPEYNKTLAELPPEQKNRLSHRYRALCEFKKAKSV</sequence>
<keyword evidence="3 10" id="KW-0479">Metal-binding</keyword>
<name>A0A9D1TLD8_9FIRM</name>
<dbReference type="GO" id="GO:0035870">
    <property type="term" value="F:dITP diphosphatase activity"/>
    <property type="evidence" value="ECO:0007669"/>
    <property type="project" value="UniProtKB-UniRule"/>
</dbReference>
<protein>
    <recommendedName>
        <fullName evidence="10">dITP/XTP pyrophosphatase</fullName>
        <ecNumber evidence="10">3.6.1.66</ecNumber>
    </recommendedName>
    <alternativeName>
        <fullName evidence="10">Non-canonical purine NTP pyrophosphatase</fullName>
    </alternativeName>
    <alternativeName>
        <fullName evidence="10">Non-standard purine NTP pyrophosphatase</fullName>
    </alternativeName>
    <alternativeName>
        <fullName evidence="10">Nucleoside-triphosphate diphosphatase</fullName>
    </alternativeName>
    <alternativeName>
        <fullName evidence="10">Nucleoside-triphosphate pyrophosphatase</fullName>
        <shortName evidence="10">NTPase</shortName>
    </alternativeName>
</protein>
<dbReference type="GO" id="GO:0017111">
    <property type="term" value="F:ribonucleoside triphosphate phosphatase activity"/>
    <property type="evidence" value="ECO:0007669"/>
    <property type="project" value="InterPro"/>
</dbReference>
<keyword evidence="4 10" id="KW-0547">Nucleotide-binding</keyword>
<organism evidence="12 13">
    <name type="scientific">Candidatus Monoglobus merdigallinarum</name>
    <dbReference type="NCBI Taxonomy" id="2838698"/>
    <lineage>
        <taxon>Bacteria</taxon>
        <taxon>Bacillati</taxon>
        <taxon>Bacillota</taxon>
        <taxon>Clostridia</taxon>
        <taxon>Monoglobales</taxon>
        <taxon>Monoglobaceae</taxon>
        <taxon>Monoglobus</taxon>
    </lineage>
</organism>
<proteinExistence type="inferred from homology"/>
<dbReference type="HAMAP" id="MF_01405">
    <property type="entry name" value="Non_canon_purine_NTPase"/>
    <property type="match status" value="1"/>
</dbReference>
<feature type="binding site" evidence="10">
    <location>
        <position position="70"/>
    </location>
    <ligand>
        <name>Mg(2+)</name>
        <dbReference type="ChEBI" id="CHEBI:18420"/>
    </ligand>
</feature>
<keyword evidence="5 10" id="KW-0378">Hydrolase</keyword>
<dbReference type="InterPro" id="IPR020922">
    <property type="entry name" value="dITP/XTP_pyrophosphatase"/>
</dbReference>
<comment type="caution">
    <text evidence="10">Lacks conserved residue(s) required for the propagation of feature annotation.</text>
</comment>
<evidence type="ECO:0000256" key="3">
    <source>
        <dbReference type="ARBA" id="ARBA00022723"/>
    </source>
</evidence>
<dbReference type="GO" id="GO:0000166">
    <property type="term" value="F:nucleotide binding"/>
    <property type="evidence" value="ECO:0007669"/>
    <property type="project" value="UniProtKB-KW"/>
</dbReference>
<comment type="catalytic activity">
    <reaction evidence="10">
        <text>ITP + H2O = IMP + diphosphate + H(+)</text>
        <dbReference type="Rhea" id="RHEA:29399"/>
        <dbReference type="ChEBI" id="CHEBI:15377"/>
        <dbReference type="ChEBI" id="CHEBI:15378"/>
        <dbReference type="ChEBI" id="CHEBI:33019"/>
        <dbReference type="ChEBI" id="CHEBI:58053"/>
        <dbReference type="ChEBI" id="CHEBI:61402"/>
        <dbReference type="EC" id="3.6.1.66"/>
    </reaction>
</comment>
<feature type="active site" description="Proton acceptor" evidence="10">
    <location>
        <position position="70"/>
    </location>
</feature>
<evidence type="ECO:0000256" key="7">
    <source>
        <dbReference type="ARBA" id="ARBA00023080"/>
    </source>
</evidence>
<dbReference type="InterPro" id="IPR002637">
    <property type="entry name" value="RdgB/HAM1"/>
</dbReference>
<dbReference type="CDD" id="cd00515">
    <property type="entry name" value="HAM1"/>
    <property type="match status" value="1"/>
</dbReference>
<feature type="binding site" evidence="10">
    <location>
        <begin position="8"/>
        <end position="13"/>
    </location>
    <ligand>
        <name>substrate</name>
    </ligand>
</feature>
<evidence type="ECO:0000256" key="5">
    <source>
        <dbReference type="ARBA" id="ARBA00022801"/>
    </source>
</evidence>
<dbReference type="SUPFAM" id="SSF52972">
    <property type="entry name" value="ITPase-like"/>
    <property type="match status" value="1"/>
</dbReference>
<comment type="caution">
    <text evidence="12">The sequence shown here is derived from an EMBL/GenBank/DDBJ whole genome shotgun (WGS) entry which is preliminary data.</text>
</comment>
<comment type="subunit">
    <text evidence="2 10">Homodimer.</text>
</comment>
<evidence type="ECO:0000256" key="10">
    <source>
        <dbReference type="HAMAP-Rule" id="MF_01405"/>
    </source>
</evidence>
<comment type="similarity">
    <text evidence="1 10 11">Belongs to the HAM1 NTPase family.</text>
</comment>
<feature type="binding site" evidence="10">
    <location>
        <begin position="153"/>
        <end position="156"/>
    </location>
    <ligand>
        <name>substrate</name>
    </ligand>
</feature>
<gene>
    <name evidence="12" type="primary">rdgB</name>
    <name evidence="12" type="ORF">H9900_03295</name>
</gene>
<reference evidence="12" key="1">
    <citation type="journal article" date="2021" name="PeerJ">
        <title>Extensive microbial diversity within the chicken gut microbiome revealed by metagenomics and culture.</title>
        <authorList>
            <person name="Gilroy R."/>
            <person name="Ravi A."/>
            <person name="Getino M."/>
            <person name="Pursley I."/>
            <person name="Horton D.L."/>
            <person name="Alikhan N.F."/>
            <person name="Baker D."/>
            <person name="Gharbi K."/>
            <person name="Hall N."/>
            <person name="Watson M."/>
            <person name="Adriaenssens E.M."/>
            <person name="Foster-Nyarko E."/>
            <person name="Jarju S."/>
            <person name="Secka A."/>
            <person name="Antonio M."/>
            <person name="Oren A."/>
            <person name="Chaudhuri R.R."/>
            <person name="La Ragione R."/>
            <person name="Hildebrand F."/>
            <person name="Pallen M.J."/>
        </authorList>
    </citation>
    <scope>NUCLEOTIDE SEQUENCE</scope>
    <source>
        <strain evidence="12">5790</strain>
    </source>
</reference>
<dbReference type="GO" id="GO:0036220">
    <property type="term" value="F:ITP diphosphatase activity"/>
    <property type="evidence" value="ECO:0007669"/>
    <property type="project" value="UniProtKB-UniRule"/>
</dbReference>
<dbReference type="EC" id="3.6.1.66" evidence="10"/>
<dbReference type="GO" id="GO:0009146">
    <property type="term" value="P:purine nucleoside triphosphate catabolic process"/>
    <property type="evidence" value="ECO:0007669"/>
    <property type="project" value="UniProtKB-UniRule"/>
</dbReference>
<evidence type="ECO:0000256" key="11">
    <source>
        <dbReference type="RuleBase" id="RU003781"/>
    </source>
</evidence>
<dbReference type="GO" id="GO:0046872">
    <property type="term" value="F:metal ion binding"/>
    <property type="evidence" value="ECO:0007669"/>
    <property type="project" value="UniProtKB-KW"/>
</dbReference>
<comment type="cofactor">
    <cofactor evidence="10">
        <name>Mg(2+)</name>
        <dbReference type="ChEBI" id="CHEBI:18420"/>
    </cofactor>
    <text evidence="10">Binds 1 Mg(2+) ion per subunit.</text>
</comment>
<dbReference type="InterPro" id="IPR029001">
    <property type="entry name" value="ITPase-like_fam"/>
</dbReference>
<dbReference type="EMBL" id="DXIJ01000064">
    <property type="protein sequence ID" value="HIV85817.1"/>
    <property type="molecule type" value="Genomic_DNA"/>
</dbReference>
<dbReference type="PANTHER" id="PTHR11067:SF9">
    <property type="entry name" value="INOSINE TRIPHOSPHATE PYROPHOSPHATASE"/>
    <property type="match status" value="1"/>
</dbReference>
<evidence type="ECO:0000313" key="12">
    <source>
        <dbReference type="EMBL" id="HIV85817.1"/>
    </source>
</evidence>
<evidence type="ECO:0000313" key="13">
    <source>
        <dbReference type="Proteomes" id="UP000824162"/>
    </source>
</evidence>
<evidence type="ECO:0000256" key="1">
    <source>
        <dbReference type="ARBA" id="ARBA00008023"/>
    </source>
</evidence>
<evidence type="ECO:0000256" key="9">
    <source>
        <dbReference type="ARBA" id="ARBA00052017"/>
    </source>
</evidence>
<accession>A0A9D1TLD8</accession>
<dbReference type="PANTHER" id="PTHR11067">
    <property type="entry name" value="INOSINE TRIPHOSPHATE PYROPHOSPHATASE/HAM1 PROTEIN"/>
    <property type="match status" value="1"/>
</dbReference>
<feature type="binding site" evidence="10">
    <location>
        <position position="176"/>
    </location>
    <ligand>
        <name>substrate</name>
    </ligand>
</feature>
<evidence type="ECO:0000256" key="4">
    <source>
        <dbReference type="ARBA" id="ARBA00022741"/>
    </source>
</evidence>